<organism evidence="9 10">
    <name type="scientific">Rhodotorula taiwanensis</name>
    <dbReference type="NCBI Taxonomy" id="741276"/>
    <lineage>
        <taxon>Eukaryota</taxon>
        <taxon>Fungi</taxon>
        <taxon>Dikarya</taxon>
        <taxon>Basidiomycota</taxon>
        <taxon>Pucciniomycotina</taxon>
        <taxon>Microbotryomycetes</taxon>
        <taxon>Sporidiobolales</taxon>
        <taxon>Sporidiobolaceae</taxon>
        <taxon>Rhodotorula</taxon>
    </lineage>
</organism>
<feature type="domain" description="Fatty acid desaturase" evidence="7">
    <location>
        <begin position="118"/>
        <end position="396"/>
    </location>
</feature>
<comment type="pathway">
    <text evidence="2">Lipid metabolism.</text>
</comment>
<accession>A0A2S5B840</accession>
<evidence type="ECO:0000256" key="4">
    <source>
        <dbReference type="ARBA" id="ARBA00023002"/>
    </source>
</evidence>
<evidence type="ECO:0000256" key="6">
    <source>
        <dbReference type="SAM" id="MobiDB-lite"/>
    </source>
</evidence>
<dbReference type="Pfam" id="PF00487">
    <property type="entry name" value="FA_desaturase"/>
    <property type="match status" value="1"/>
</dbReference>
<evidence type="ECO:0000313" key="9">
    <source>
        <dbReference type="EMBL" id="POY72929.1"/>
    </source>
</evidence>
<feature type="region of interest" description="Disordered" evidence="6">
    <location>
        <begin position="1"/>
        <end position="37"/>
    </location>
</feature>
<comment type="similarity">
    <text evidence="3">Belongs to the fatty acid desaturase type 1 family.</text>
</comment>
<name>A0A2S5B840_9BASI</name>
<dbReference type="InterPro" id="IPR005804">
    <property type="entry name" value="FA_desaturase_dom"/>
</dbReference>
<dbReference type="InterPro" id="IPR012171">
    <property type="entry name" value="Fatty_acid_desaturase"/>
</dbReference>
<dbReference type="CDD" id="cd03507">
    <property type="entry name" value="Delta12-FADS-like"/>
    <property type="match status" value="1"/>
</dbReference>
<evidence type="ECO:0000256" key="3">
    <source>
        <dbReference type="ARBA" id="ARBA00009295"/>
    </source>
</evidence>
<feature type="compositionally biased region" description="Polar residues" evidence="6">
    <location>
        <begin position="1"/>
        <end position="13"/>
    </location>
</feature>
<evidence type="ECO:0000259" key="8">
    <source>
        <dbReference type="Pfam" id="PF11960"/>
    </source>
</evidence>
<keyword evidence="5" id="KW-0472">Membrane</keyword>
<dbReference type="InterPro" id="IPR021863">
    <property type="entry name" value="FAS_N"/>
</dbReference>
<evidence type="ECO:0000259" key="7">
    <source>
        <dbReference type="Pfam" id="PF00487"/>
    </source>
</evidence>
<evidence type="ECO:0000313" key="10">
    <source>
        <dbReference type="Proteomes" id="UP000237144"/>
    </source>
</evidence>
<dbReference type="Pfam" id="PF11960">
    <property type="entry name" value="DUF3474"/>
    <property type="match status" value="1"/>
</dbReference>
<proteinExistence type="inferred from homology"/>
<keyword evidence="4" id="KW-0560">Oxidoreductase</keyword>
<protein>
    <recommendedName>
        <fullName evidence="11">Fatty acid desaturase domain-containing protein</fullName>
    </recommendedName>
</protein>
<dbReference type="GO" id="GO:0006629">
    <property type="term" value="P:lipid metabolic process"/>
    <property type="evidence" value="ECO:0007669"/>
    <property type="project" value="InterPro"/>
</dbReference>
<comment type="subcellular location">
    <subcellularLocation>
        <location evidence="1">Membrane</location>
    </subcellularLocation>
</comment>
<dbReference type="GO" id="GO:0016020">
    <property type="term" value="C:membrane"/>
    <property type="evidence" value="ECO:0007669"/>
    <property type="project" value="UniProtKB-SubCell"/>
</dbReference>
<evidence type="ECO:0000256" key="2">
    <source>
        <dbReference type="ARBA" id="ARBA00005189"/>
    </source>
</evidence>
<dbReference type="EMBL" id="PJQD01000044">
    <property type="protein sequence ID" value="POY72929.1"/>
    <property type="molecule type" value="Genomic_DNA"/>
</dbReference>
<gene>
    <name evidence="9" type="ORF">BMF94_4005</name>
</gene>
<feature type="domain" description="Fatty acid desaturase N-terminal" evidence="8">
    <location>
        <begin position="30"/>
        <end position="84"/>
    </location>
</feature>
<reference evidence="9 10" key="1">
    <citation type="journal article" date="2018" name="Front. Microbiol.">
        <title>Prospects for Fungal Bioremediation of Acidic Radioactive Waste Sites: Characterization and Genome Sequence of Rhodotorula taiwanensis MD1149.</title>
        <authorList>
            <person name="Tkavc R."/>
            <person name="Matrosova V.Y."/>
            <person name="Grichenko O.E."/>
            <person name="Gostincar C."/>
            <person name="Volpe R.P."/>
            <person name="Klimenkova P."/>
            <person name="Gaidamakova E.K."/>
            <person name="Zhou C.E."/>
            <person name="Stewart B.J."/>
            <person name="Lyman M.G."/>
            <person name="Malfatti S.A."/>
            <person name="Rubinfeld B."/>
            <person name="Courtot M."/>
            <person name="Singh J."/>
            <person name="Dalgard C.L."/>
            <person name="Hamilton T."/>
            <person name="Frey K.G."/>
            <person name="Gunde-Cimerman N."/>
            <person name="Dugan L."/>
            <person name="Daly M.J."/>
        </authorList>
    </citation>
    <scope>NUCLEOTIDE SEQUENCE [LARGE SCALE GENOMIC DNA]</scope>
    <source>
        <strain evidence="9 10">MD1149</strain>
    </source>
</reference>
<comment type="caution">
    <text evidence="9">The sequence shown here is derived from an EMBL/GenBank/DDBJ whole genome shotgun (WGS) entry which is preliminary data.</text>
</comment>
<dbReference type="PANTHER" id="PTHR32100">
    <property type="entry name" value="OMEGA-6 FATTY ACID DESATURASE, CHLOROPLASTIC"/>
    <property type="match status" value="1"/>
</dbReference>
<sequence>MAATTLRQRSVAYQPSKEKEHDVLASSDSEDDDKSPLKMLENEYPPFSVPNYTMSELRAAIPAHCFERSALRSMQYVITDFSLIAAAYYAATHIDPAFNSDNGQVLSGWAGFAAKWALWATYWLVQSWFGTGIWILGHECGHQAFSASKTINNTAGLFLHSFVLVPYHSWRISHAKHHAATGHMTRDEVFVPRTASYHKAGPKGKKVRVSANIELDELLEDAPLYRLFWLVVQQVFGWPAYLFNNASGQLWYPKGTNHFDPNSTIFDKRHRNQVLISDAFLLGMFSLLTVFGHYHGGLAGVVKYYVIPYLGVNHWLVMITYLQHTDPSLPHYGADTWNFQRGALCTMDRNLLGPVGPYLMHGICETHICHHLVSQIPHHHAWEATAALKEFLGKDYNYTSENMFKSLWRCFKECRFVDDDGSVLFYRDAYGRKRRTVAPEDVPSDSGVEGL</sequence>
<dbReference type="Proteomes" id="UP000237144">
    <property type="component" value="Unassembled WGS sequence"/>
</dbReference>
<evidence type="ECO:0008006" key="11">
    <source>
        <dbReference type="Google" id="ProtNLM"/>
    </source>
</evidence>
<dbReference type="STRING" id="741276.A0A2S5B840"/>
<evidence type="ECO:0000256" key="5">
    <source>
        <dbReference type="ARBA" id="ARBA00023136"/>
    </source>
</evidence>
<dbReference type="GO" id="GO:0016717">
    <property type="term" value="F:oxidoreductase activity, acting on paired donors, with oxidation of a pair of donors resulting in the reduction of molecular oxygen to two molecules of water"/>
    <property type="evidence" value="ECO:0007669"/>
    <property type="project" value="InterPro"/>
</dbReference>
<evidence type="ECO:0000256" key="1">
    <source>
        <dbReference type="ARBA" id="ARBA00004370"/>
    </source>
</evidence>
<dbReference type="OrthoDB" id="1461976at2759"/>
<dbReference type="AlphaFoldDB" id="A0A2S5B840"/>
<keyword evidence="10" id="KW-1185">Reference proteome</keyword>